<feature type="region of interest" description="Disordered" evidence="2">
    <location>
        <begin position="596"/>
        <end position="633"/>
    </location>
</feature>
<dbReference type="InterPro" id="IPR003615">
    <property type="entry name" value="HNH_nuc"/>
</dbReference>
<evidence type="ECO:0000313" key="5">
    <source>
        <dbReference type="EMBL" id="TCK26832.1"/>
    </source>
</evidence>
<dbReference type="Pfam" id="PF01844">
    <property type="entry name" value="HNH"/>
    <property type="match status" value="1"/>
</dbReference>
<gene>
    <name evidence="5" type="ORF">EV378_2677</name>
</gene>
<protein>
    <submittedName>
        <fullName evidence="5">Uncharacterized protein DUF222</fullName>
    </submittedName>
</protein>
<reference evidence="5 6" key="1">
    <citation type="submission" date="2019-03" db="EMBL/GenBank/DDBJ databases">
        <title>Sequencing the genomes of 1000 actinobacteria strains.</title>
        <authorList>
            <person name="Klenk H.-P."/>
        </authorList>
    </citation>
    <scope>NUCLEOTIDE SEQUENCE [LARGE SCALE GENOMIC DNA]</scope>
    <source>
        <strain evidence="5 6">DSM 44969</strain>
    </source>
</reference>
<name>A0A4R1I9C6_PSEEN</name>
<dbReference type="GO" id="GO:0004519">
    <property type="term" value="F:endonuclease activity"/>
    <property type="evidence" value="ECO:0007669"/>
    <property type="project" value="InterPro"/>
</dbReference>
<dbReference type="OrthoDB" id="3576300at2"/>
<dbReference type="RefSeq" id="WP_132424663.1">
    <property type="nucleotide sequence ID" value="NZ_SMFZ01000001.1"/>
</dbReference>
<evidence type="ECO:0000313" key="6">
    <source>
        <dbReference type="Proteomes" id="UP000295560"/>
    </source>
</evidence>
<comment type="similarity">
    <text evidence="1">Belongs to the Rv1128c/1148c/1588c/1702c/1945/3466 family.</text>
</comment>
<sequence>MFAFVDEVDPDLVEHDTRCAHGIHAMWCDDARCRGPVIDPDRAPGARLARQLQAAGEMPELLSRTEVLDVVEAAETQIRWLHGLRTRMLAEFVDRHPDGSVTAPPGADESAAVPSQRWVPDEIALTLEVSRLEALGEIEQAKRFAHVLPDTLAELEAGRICLRRAEVIARATAVLPNDLARAVEAKVLPKAHDATLRQVRDRVRRAIARVDPDGEYRRHKEADRGRRVSIRALEDGMASLWFYGSAAEIEAAWQVADRLARSLGKDDPRTLDQRRFDLSMQILQGRLTVTDRTDLETAVAEALAESDAGGDDPGGADSSSADSSSAGSDGSESESAEPGATESAGAESASAESNADNSASAESNAADSADAGSGSGGSDVAESAGAGTDPDPTGTDGPPAEPPGDPSRDRPPPDHPIPLDALTAAVADALSRRPDLHNGVGRKPLIQVVVGIDTLMGSDRPGELVGHGPIDADTARALAVDSIIVRLLTDEPTGTLLEHGRKHYAPPAALADHVRARDQICRGPRCTRRVRDLDHHREWALGGDTDQSNLYGLCQHCHQLKDVPGWHCITDPTDPNGDVVWVSPCGRSTTSGPYDYRDYTDDLPDPVDHRSAAVGVRPGRESDTGMDDPRPPF</sequence>
<feature type="compositionally biased region" description="Low complexity" evidence="2">
    <location>
        <begin position="336"/>
        <end position="398"/>
    </location>
</feature>
<dbReference type="AlphaFoldDB" id="A0A4R1I9C6"/>
<organism evidence="5 6">
    <name type="scientific">Pseudonocardia endophytica</name>
    <dbReference type="NCBI Taxonomy" id="401976"/>
    <lineage>
        <taxon>Bacteria</taxon>
        <taxon>Bacillati</taxon>
        <taxon>Actinomycetota</taxon>
        <taxon>Actinomycetes</taxon>
        <taxon>Pseudonocardiales</taxon>
        <taxon>Pseudonocardiaceae</taxon>
        <taxon>Pseudonocardia</taxon>
    </lineage>
</organism>
<dbReference type="InterPro" id="IPR003870">
    <property type="entry name" value="DUF222"/>
</dbReference>
<dbReference type="InterPro" id="IPR002711">
    <property type="entry name" value="HNH"/>
</dbReference>
<feature type="domain" description="DUF222" evidence="4">
    <location>
        <begin position="420"/>
        <end position="518"/>
    </location>
</feature>
<dbReference type="GO" id="GO:0003676">
    <property type="term" value="F:nucleic acid binding"/>
    <property type="evidence" value="ECO:0007669"/>
    <property type="project" value="InterPro"/>
</dbReference>
<evidence type="ECO:0000256" key="1">
    <source>
        <dbReference type="ARBA" id="ARBA00023450"/>
    </source>
</evidence>
<dbReference type="EMBL" id="SMFZ01000001">
    <property type="protein sequence ID" value="TCK26832.1"/>
    <property type="molecule type" value="Genomic_DNA"/>
</dbReference>
<dbReference type="CDD" id="cd00085">
    <property type="entry name" value="HNHc"/>
    <property type="match status" value="1"/>
</dbReference>
<feature type="domain" description="DUF222" evidence="4">
    <location>
        <begin position="71"/>
        <end position="277"/>
    </location>
</feature>
<proteinExistence type="inferred from homology"/>
<evidence type="ECO:0000259" key="4">
    <source>
        <dbReference type="Pfam" id="PF02720"/>
    </source>
</evidence>
<evidence type="ECO:0000259" key="3">
    <source>
        <dbReference type="Pfam" id="PF01844"/>
    </source>
</evidence>
<feature type="compositionally biased region" description="Basic and acidic residues" evidence="2">
    <location>
        <begin position="618"/>
        <end position="633"/>
    </location>
</feature>
<comment type="caution">
    <text evidence="5">The sequence shown here is derived from an EMBL/GenBank/DDBJ whole genome shotgun (WGS) entry which is preliminary data.</text>
</comment>
<feature type="region of interest" description="Disordered" evidence="2">
    <location>
        <begin position="303"/>
        <end position="419"/>
    </location>
</feature>
<accession>A0A4R1I9C6</accession>
<feature type="compositionally biased region" description="Low complexity" evidence="2">
    <location>
        <begin position="315"/>
        <end position="330"/>
    </location>
</feature>
<dbReference type="GO" id="GO:0008270">
    <property type="term" value="F:zinc ion binding"/>
    <property type="evidence" value="ECO:0007669"/>
    <property type="project" value="InterPro"/>
</dbReference>
<keyword evidence="6" id="KW-1185">Reference proteome</keyword>
<dbReference type="Pfam" id="PF02720">
    <property type="entry name" value="DUF222"/>
    <property type="match status" value="2"/>
</dbReference>
<dbReference type="Proteomes" id="UP000295560">
    <property type="component" value="Unassembled WGS sequence"/>
</dbReference>
<evidence type="ECO:0000256" key="2">
    <source>
        <dbReference type="SAM" id="MobiDB-lite"/>
    </source>
</evidence>
<feature type="compositionally biased region" description="Basic and acidic residues" evidence="2">
    <location>
        <begin position="596"/>
        <end position="611"/>
    </location>
</feature>
<feature type="domain" description="HNH" evidence="3">
    <location>
        <begin position="525"/>
        <end position="561"/>
    </location>
</feature>